<gene>
    <name evidence="1" type="ORF">IE53DRAFT_343096</name>
</gene>
<organism evidence="1 2">
    <name type="scientific">Violaceomyces palustris</name>
    <dbReference type="NCBI Taxonomy" id="1673888"/>
    <lineage>
        <taxon>Eukaryota</taxon>
        <taxon>Fungi</taxon>
        <taxon>Dikarya</taxon>
        <taxon>Basidiomycota</taxon>
        <taxon>Ustilaginomycotina</taxon>
        <taxon>Ustilaginomycetes</taxon>
        <taxon>Violaceomycetales</taxon>
        <taxon>Violaceomycetaceae</taxon>
        <taxon>Violaceomyces</taxon>
    </lineage>
</organism>
<reference evidence="1 2" key="1">
    <citation type="journal article" date="2018" name="Mol. Biol. Evol.">
        <title>Broad Genomic Sampling Reveals a Smut Pathogenic Ancestry of the Fungal Clade Ustilaginomycotina.</title>
        <authorList>
            <person name="Kijpornyongpan T."/>
            <person name="Mondo S.J."/>
            <person name="Barry K."/>
            <person name="Sandor L."/>
            <person name="Lee J."/>
            <person name="Lipzen A."/>
            <person name="Pangilinan J."/>
            <person name="LaButti K."/>
            <person name="Hainaut M."/>
            <person name="Henrissat B."/>
            <person name="Grigoriev I.V."/>
            <person name="Spatafora J.W."/>
            <person name="Aime M.C."/>
        </authorList>
    </citation>
    <scope>NUCLEOTIDE SEQUENCE [LARGE SCALE GENOMIC DNA]</scope>
    <source>
        <strain evidence="1 2">SA 807</strain>
    </source>
</reference>
<protein>
    <submittedName>
        <fullName evidence="1">Uncharacterized protein</fullName>
    </submittedName>
</protein>
<proteinExistence type="predicted"/>
<dbReference type="Proteomes" id="UP000245626">
    <property type="component" value="Unassembled WGS sequence"/>
</dbReference>
<evidence type="ECO:0000313" key="2">
    <source>
        <dbReference type="Proteomes" id="UP000245626"/>
    </source>
</evidence>
<accession>A0ACD0NYR7</accession>
<dbReference type="EMBL" id="KZ819879">
    <property type="protein sequence ID" value="PWN50995.1"/>
    <property type="molecule type" value="Genomic_DNA"/>
</dbReference>
<keyword evidence="2" id="KW-1185">Reference proteome</keyword>
<evidence type="ECO:0000313" key="1">
    <source>
        <dbReference type="EMBL" id="PWN50995.1"/>
    </source>
</evidence>
<name>A0ACD0NYR7_9BASI</name>
<sequence length="270" mass="30471">MAPVDTAPVPLPKVSKQLVVYDFDWSLADQDTDRWVHEVLAPRLRRKLKALKSEVQFTDLCAQLLVELHEVEGKSRQEIEDALKRMPFHPAMIKGVKDLKQKSKDEGQVQTTFLLLSNSNQVYIDTILGHHGLLPPNFDLFTEIITNPATWTPEGLLKLERRIPADSPNQHSCSVGCSPNMCKGEELEAFLERHGGRSNFERIVYVGDGGNDYCPVLRLAEKDLALVRRYRGLEEKITKVGNVKAGIRYWAGAWEVEGILRELGGEQISD</sequence>